<accession>A0AAD5MFR9</accession>
<evidence type="ECO:0000313" key="1">
    <source>
        <dbReference type="EMBL" id="KAJ1357750.1"/>
    </source>
</evidence>
<dbReference type="EMBL" id="JAHQIW010003232">
    <property type="protein sequence ID" value="KAJ1357750.1"/>
    <property type="molecule type" value="Genomic_DNA"/>
</dbReference>
<gene>
    <name evidence="1" type="ORF">KIN20_015960</name>
</gene>
<sequence>MVSTQMSPNEKGAKWKCASSNSLIIALFNFRLSQVGVKVAPTQHQTVCSILSFENLKLYLTLPYED</sequence>
<dbReference type="AlphaFoldDB" id="A0AAD5MFR9"/>
<protein>
    <submittedName>
        <fullName evidence="1">Uncharacterized protein</fullName>
    </submittedName>
</protein>
<reference evidence="1" key="1">
    <citation type="submission" date="2021-06" db="EMBL/GenBank/DDBJ databases">
        <title>Parelaphostrongylus tenuis whole genome reference sequence.</title>
        <authorList>
            <person name="Garwood T.J."/>
            <person name="Larsen P.A."/>
            <person name="Fountain-Jones N.M."/>
            <person name="Garbe J.R."/>
            <person name="Macchietto M.G."/>
            <person name="Kania S.A."/>
            <person name="Gerhold R.W."/>
            <person name="Richards J.E."/>
            <person name="Wolf T.M."/>
        </authorList>
    </citation>
    <scope>NUCLEOTIDE SEQUENCE</scope>
    <source>
        <strain evidence="1">MNPRO001-30</strain>
        <tissue evidence="1">Meninges</tissue>
    </source>
</reference>
<evidence type="ECO:0000313" key="2">
    <source>
        <dbReference type="Proteomes" id="UP001196413"/>
    </source>
</evidence>
<name>A0AAD5MFR9_PARTN</name>
<organism evidence="1 2">
    <name type="scientific">Parelaphostrongylus tenuis</name>
    <name type="common">Meningeal worm</name>
    <dbReference type="NCBI Taxonomy" id="148309"/>
    <lineage>
        <taxon>Eukaryota</taxon>
        <taxon>Metazoa</taxon>
        <taxon>Ecdysozoa</taxon>
        <taxon>Nematoda</taxon>
        <taxon>Chromadorea</taxon>
        <taxon>Rhabditida</taxon>
        <taxon>Rhabditina</taxon>
        <taxon>Rhabditomorpha</taxon>
        <taxon>Strongyloidea</taxon>
        <taxon>Metastrongylidae</taxon>
        <taxon>Parelaphostrongylus</taxon>
    </lineage>
</organism>
<keyword evidence="2" id="KW-1185">Reference proteome</keyword>
<dbReference type="Proteomes" id="UP001196413">
    <property type="component" value="Unassembled WGS sequence"/>
</dbReference>
<proteinExistence type="predicted"/>
<comment type="caution">
    <text evidence="1">The sequence shown here is derived from an EMBL/GenBank/DDBJ whole genome shotgun (WGS) entry which is preliminary data.</text>
</comment>